<dbReference type="InterPro" id="IPR007060">
    <property type="entry name" value="FtsL/DivIC"/>
</dbReference>
<evidence type="ECO:0000256" key="1">
    <source>
        <dbReference type="SAM" id="Coils"/>
    </source>
</evidence>
<dbReference type="KEGG" id="lic:LIC_11952"/>
<evidence type="ECO:0000256" key="2">
    <source>
        <dbReference type="SAM" id="Phobius"/>
    </source>
</evidence>
<keyword evidence="2" id="KW-0472">Membrane</keyword>
<protein>
    <recommendedName>
        <fullName evidence="5">Septum formation initiator</fullName>
    </recommendedName>
</protein>
<keyword evidence="2" id="KW-0812">Transmembrane</keyword>
<sequence length="166" mass="19766">MESKRVKFRKQYKFMITLPTKIFLFSCFLSGLFYFIVLGESGIVVRSQLEESLASLQLDIERLSYENRQLEEKQKILKNDQVALEREARRFYLLSENAHIVKFRETENRSELKPVLASRLNAFRPGKQFPVPPIHFIRIFYAIFSSFICIGVFIKMRKKKLDFRNE</sequence>
<keyword evidence="2" id="KW-1133">Transmembrane helix</keyword>
<dbReference type="AlphaFoldDB" id="Q72R00"/>
<dbReference type="EMBL" id="AE016823">
    <property type="protein sequence ID" value="AAS70534.1"/>
    <property type="molecule type" value="Genomic_DNA"/>
</dbReference>
<evidence type="ECO:0000313" key="4">
    <source>
        <dbReference type="Proteomes" id="UP000007037"/>
    </source>
</evidence>
<accession>Q72R00</accession>
<feature type="transmembrane region" description="Helical" evidence="2">
    <location>
        <begin position="134"/>
        <end position="154"/>
    </location>
</feature>
<feature type="transmembrane region" description="Helical" evidence="2">
    <location>
        <begin position="12"/>
        <end position="37"/>
    </location>
</feature>
<proteinExistence type="predicted"/>
<organism evidence="3 4">
    <name type="scientific">Leptospira interrogans serogroup Icterohaemorrhagiae serovar copenhageni (strain Fiocruz L1-130)</name>
    <dbReference type="NCBI Taxonomy" id="267671"/>
    <lineage>
        <taxon>Bacteria</taxon>
        <taxon>Pseudomonadati</taxon>
        <taxon>Spirochaetota</taxon>
        <taxon>Spirochaetia</taxon>
        <taxon>Leptospirales</taxon>
        <taxon>Leptospiraceae</taxon>
        <taxon>Leptospira</taxon>
    </lineage>
</organism>
<feature type="coiled-coil region" evidence="1">
    <location>
        <begin position="46"/>
        <end position="87"/>
    </location>
</feature>
<keyword evidence="1" id="KW-0175">Coiled coil</keyword>
<evidence type="ECO:0008006" key="5">
    <source>
        <dbReference type="Google" id="ProtNLM"/>
    </source>
</evidence>
<dbReference type="Pfam" id="PF04977">
    <property type="entry name" value="DivIC"/>
    <property type="match status" value="1"/>
</dbReference>
<reference evidence="3 4" key="1">
    <citation type="journal article" date="2004" name="J. Bacteriol.">
        <title>Comparative genomics of two Leptospira interrogans serovars reveals novel insights into physiology and pathogenesis.</title>
        <authorList>
            <person name="Nascimento A.L."/>
            <person name="Ko A.I."/>
            <person name="Martins E.A."/>
            <person name="Monteiro-Vitorello C.B."/>
            <person name="Ho P.L."/>
            <person name="Haake D.A."/>
            <person name="Verjovski-Almeida S."/>
            <person name="Hartskeerl R.A."/>
            <person name="Marques M.V."/>
            <person name="Oliveira M.C."/>
            <person name="Menck C.F."/>
            <person name="Leite L.C."/>
            <person name="Carrer H."/>
            <person name="Coutinho L.L."/>
            <person name="Degrave W.M."/>
            <person name="Dellagostin O.A."/>
            <person name="El-Dorry H."/>
            <person name="Ferro E.S."/>
            <person name="Ferro M.I."/>
            <person name="Furlan L.R."/>
            <person name="Gamberini M."/>
            <person name="Giglioti E.A."/>
            <person name="Goes-Neto A."/>
            <person name="Goldman G.H."/>
            <person name="Goldman M.H."/>
            <person name="Harakava R."/>
            <person name="Jeronimo S.M."/>
            <person name="Junqueira-De-Azevedo I.L."/>
            <person name="Kimura E.T."/>
            <person name="Kuramae E.E."/>
            <person name="Lemos E.G."/>
            <person name="Lemos M.V."/>
            <person name="Marino C.L."/>
            <person name="Nunes L.R."/>
            <person name="De Oliveira R.C."/>
            <person name="Pereira G.G."/>
            <person name="Reis M.S."/>
            <person name="Schriefer A."/>
            <person name="Siqueira W.J."/>
            <person name="Sommer P."/>
            <person name="Tsai S.M."/>
            <person name="Simpson A.J."/>
            <person name="Ferro J.A."/>
            <person name="Camargo L.E."/>
            <person name="Kitajima J.P."/>
            <person name="Setubal J.C."/>
            <person name="Van Sluys M.A."/>
        </authorList>
    </citation>
    <scope>NUCLEOTIDE SEQUENCE [LARGE SCALE GENOMIC DNA]</scope>
    <source>
        <strain evidence="3 4">Fiocruz L1-130</strain>
    </source>
</reference>
<gene>
    <name evidence="3" type="ordered locus">LIC_11952</name>
</gene>
<dbReference type="Proteomes" id="UP000007037">
    <property type="component" value="Chromosome I"/>
</dbReference>
<name>Q72R00_LEPIC</name>
<dbReference type="HOGENOM" id="CLU_1720076_0_0_12"/>
<evidence type="ECO:0000313" key="3">
    <source>
        <dbReference type="EMBL" id="AAS70534.1"/>
    </source>
</evidence>